<organism evidence="4 5">
    <name type="scientific">Limnobaculum zhutongyuii</name>
    <dbReference type="NCBI Taxonomy" id="2498113"/>
    <lineage>
        <taxon>Bacteria</taxon>
        <taxon>Pseudomonadati</taxon>
        <taxon>Pseudomonadota</taxon>
        <taxon>Gammaproteobacteria</taxon>
        <taxon>Enterobacterales</taxon>
        <taxon>Budviciaceae</taxon>
        <taxon>Limnobaculum</taxon>
    </lineage>
</organism>
<protein>
    <submittedName>
        <fullName evidence="4">DUF1738 domain-containing protein</fullName>
    </submittedName>
</protein>
<dbReference type="GO" id="GO:0003697">
    <property type="term" value="F:single-stranded DNA binding"/>
    <property type="evidence" value="ECO:0007669"/>
    <property type="project" value="InterPro"/>
</dbReference>
<feature type="region of interest" description="Disordered" evidence="1">
    <location>
        <begin position="153"/>
        <end position="177"/>
    </location>
</feature>
<accession>A0A411WM12</accession>
<feature type="domain" description="N-terminal" evidence="2">
    <location>
        <begin position="16"/>
        <end position="145"/>
    </location>
</feature>
<dbReference type="InterPro" id="IPR017113">
    <property type="entry name" value="Antirestriction_ArdC"/>
</dbReference>
<evidence type="ECO:0000259" key="3">
    <source>
        <dbReference type="Pfam" id="PF18818"/>
    </source>
</evidence>
<dbReference type="OrthoDB" id="9792687at2"/>
<name>A0A411WM12_9GAMM</name>
<dbReference type="KEGG" id="prag:EKN56_12865"/>
<dbReference type="Pfam" id="PF08401">
    <property type="entry name" value="ArdcN"/>
    <property type="match status" value="1"/>
</dbReference>
<dbReference type="Proteomes" id="UP000293154">
    <property type="component" value="Chromosome"/>
</dbReference>
<evidence type="ECO:0000256" key="1">
    <source>
        <dbReference type="SAM" id="MobiDB-lite"/>
    </source>
</evidence>
<dbReference type="Pfam" id="PF18818">
    <property type="entry name" value="MPTase-PolyVal"/>
    <property type="match status" value="1"/>
</dbReference>
<sequence>MTQENHTITRTNGAHNDLYQAVTDRIIAALESGTPPWKQPWRSVEGKAGNMMPCNAITGRRYSGVNVLLLWMASAECGFHSHRWLTYRQAEAAGGHVKKGELANFAILFKPFQVELQDKEGHPLLDEQGQPIQAERAFIKHMPLFNIEQCDGLPDSIKGTPPSPLTDSSPPQTDEGAVDTQTFNRVMTMINQTGVSFLSHPQNQAFYRPATDQIVMPEHQQFFTEADYWSTVLHELTHATGHSLRLNRAGITSTTRRFGDTVYGFEELIAEIGSAFLCTELGIFGDVQHESYLSSWLKTLKEDKHAIFRASRFAREAFEYLIDHHGMAQQSAA</sequence>
<feature type="domain" description="Polyvalent protein metallopeptidase" evidence="3">
    <location>
        <begin position="186"/>
        <end position="311"/>
    </location>
</feature>
<keyword evidence="5" id="KW-1185">Reference proteome</keyword>
<dbReference type="RefSeq" id="WP_130592144.1">
    <property type="nucleotide sequence ID" value="NZ_CP034752.1"/>
</dbReference>
<dbReference type="InterPro" id="IPR041459">
    <property type="entry name" value="MPTase-PolyVal"/>
</dbReference>
<evidence type="ECO:0000313" key="4">
    <source>
        <dbReference type="EMBL" id="QBH97208.1"/>
    </source>
</evidence>
<proteinExistence type="predicted"/>
<evidence type="ECO:0000313" key="5">
    <source>
        <dbReference type="Proteomes" id="UP000293154"/>
    </source>
</evidence>
<dbReference type="EMBL" id="CP034752">
    <property type="protein sequence ID" value="QBH97208.1"/>
    <property type="molecule type" value="Genomic_DNA"/>
</dbReference>
<evidence type="ECO:0000259" key="2">
    <source>
        <dbReference type="Pfam" id="PF08401"/>
    </source>
</evidence>
<dbReference type="PIRSF" id="PIRSF037112">
    <property type="entry name" value="Antirestriction_ArdC"/>
    <property type="match status" value="1"/>
</dbReference>
<dbReference type="AlphaFoldDB" id="A0A411WM12"/>
<dbReference type="InterPro" id="IPR013610">
    <property type="entry name" value="ArdC_N"/>
</dbReference>
<gene>
    <name evidence="4" type="ORF">EKN56_12865</name>
</gene>
<reference evidence="4 5" key="1">
    <citation type="submission" date="2019-03" db="EMBL/GenBank/DDBJ databases">
        <title>Pragia sp. nov. isolated from the gut tract of Carduelis flavirostris.</title>
        <authorList>
            <person name="Ge Y."/>
        </authorList>
    </citation>
    <scope>NUCLEOTIDE SEQUENCE [LARGE SCALE GENOMIC DNA]</scope>
    <source>
        <strain evidence="4 5">CF-458</strain>
    </source>
</reference>